<dbReference type="InterPro" id="IPR050765">
    <property type="entry name" value="Riboflavin_Biosynth_HTPR"/>
</dbReference>
<dbReference type="GO" id="GO:0009231">
    <property type="term" value="P:riboflavin biosynthetic process"/>
    <property type="evidence" value="ECO:0007669"/>
    <property type="project" value="InterPro"/>
</dbReference>
<evidence type="ECO:0000313" key="3">
    <source>
        <dbReference type="Proteomes" id="UP000267017"/>
    </source>
</evidence>
<dbReference type="OrthoDB" id="195113at2"/>
<dbReference type="InterPro" id="IPR024072">
    <property type="entry name" value="DHFR-like_dom_sf"/>
</dbReference>
<sequence>MGKIILTMQVSLDGVVSDEHLWMMLSEEILEDYLEYYNTVDTIIVGKNSYASLAEYWQQAENSSNELERAIARRMNEIPKVVVSHSEVDLVWRNSEQIVVKDDGELARELEALKNRVNQISVESGAKTWQSFIQNELYDELWLLVHPVIASQGDKLFALADKQQSLRLTGNKTYKNGVIGLYYQK</sequence>
<dbReference type="PANTHER" id="PTHR38011">
    <property type="entry name" value="DIHYDROFOLATE REDUCTASE FAMILY PROTEIN (AFU_ORTHOLOGUE AFUA_8G06820)"/>
    <property type="match status" value="1"/>
</dbReference>
<dbReference type="Pfam" id="PF01872">
    <property type="entry name" value="RibD_C"/>
    <property type="match status" value="1"/>
</dbReference>
<dbReference type="RefSeq" id="WP_128629887.1">
    <property type="nucleotide sequence ID" value="NZ_RRCN01000001.1"/>
</dbReference>
<evidence type="ECO:0000313" key="2">
    <source>
        <dbReference type="EMBL" id="RRJ61970.1"/>
    </source>
</evidence>
<dbReference type="Proteomes" id="UP000267017">
    <property type="component" value="Unassembled WGS sequence"/>
</dbReference>
<reference evidence="2 3" key="1">
    <citation type="submission" date="2018-11" db="EMBL/GenBank/DDBJ databases">
        <title>Genome sequencing of Paenibacillus sp. KCOM 3021 (= ChDC PVNT-B20).</title>
        <authorList>
            <person name="Kook J.-K."/>
            <person name="Park S.-N."/>
            <person name="Lim Y.K."/>
        </authorList>
    </citation>
    <scope>NUCLEOTIDE SEQUENCE [LARGE SCALE GENOMIC DNA]</scope>
    <source>
        <strain evidence="2 3">KCOM 3021</strain>
    </source>
</reference>
<dbReference type="GO" id="GO:0008703">
    <property type="term" value="F:5-amino-6-(5-phosphoribosylamino)uracil reductase activity"/>
    <property type="evidence" value="ECO:0007669"/>
    <property type="project" value="InterPro"/>
</dbReference>
<dbReference type="EMBL" id="RRCN01000001">
    <property type="protein sequence ID" value="RRJ61970.1"/>
    <property type="molecule type" value="Genomic_DNA"/>
</dbReference>
<dbReference type="Gene3D" id="3.40.430.10">
    <property type="entry name" value="Dihydrofolate Reductase, subunit A"/>
    <property type="match status" value="1"/>
</dbReference>
<feature type="domain" description="Bacterial bifunctional deaminase-reductase C-terminal" evidence="1">
    <location>
        <begin position="3"/>
        <end position="178"/>
    </location>
</feature>
<evidence type="ECO:0000259" key="1">
    <source>
        <dbReference type="Pfam" id="PF01872"/>
    </source>
</evidence>
<keyword evidence="3" id="KW-1185">Reference proteome</keyword>
<accession>A0A3P3TVV2</accession>
<dbReference type="PANTHER" id="PTHR38011:SF11">
    <property type="entry name" value="2,5-DIAMINO-6-RIBOSYLAMINO-4(3H)-PYRIMIDINONE 5'-PHOSPHATE REDUCTASE"/>
    <property type="match status" value="1"/>
</dbReference>
<proteinExistence type="predicted"/>
<dbReference type="AlphaFoldDB" id="A0A3P3TVV2"/>
<comment type="caution">
    <text evidence="2">The sequence shown here is derived from an EMBL/GenBank/DDBJ whole genome shotgun (WGS) entry which is preliminary data.</text>
</comment>
<dbReference type="SUPFAM" id="SSF53597">
    <property type="entry name" value="Dihydrofolate reductase-like"/>
    <property type="match status" value="1"/>
</dbReference>
<gene>
    <name evidence="2" type="ORF">EHV15_02490</name>
</gene>
<organism evidence="2 3">
    <name type="scientific">Paenibacillus oralis</name>
    <dbReference type="NCBI Taxonomy" id="2490856"/>
    <lineage>
        <taxon>Bacteria</taxon>
        <taxon>Bacillati</taxon>
        <taxon>Bacillota</taxon>
        <taxon>Bacilli</taxon>
        <taxon>Bacillales</taxon>
        <taxon>Paenibacillaceae</taxon>
        <taxon>Paenibacillus</taxon>
    </lineage>
</organism>
<name>A0A3P3TVV2_9BACL</name>
<protein>
    <submittedName>
        <fullName evidence="2">Deaminase</fullName>
    </submittedName>
</protein>
<dbReference type="InterPro" id="IPR002734">
    <property type="entry name" value="RibDG_C"/>
</dbReference>